<dbReference type="WBParaSite" id="Pan_g10595.t1">
    <property type="protein sequence ID" value="Pan_g10595.t1"/>
    <property type="gene ID" value="Pan_g10595"/>
</dbReference>
<sequence length="144" mass="16326">MPPNDLHISFVVCRSMNSIMYFVCSVILGLANAKKEWKSLSMMGVMKNPKQFGAEECLNPTNSTFDLILQLLDLDLFNSTETTNPCSSSPDTVSYITLLISIIALVLLTVVWIVSFAAYVRALVERRRKYRLEVNGVRYSRQPR</sequence>
<keyword evidence="1" id="KW-1133">Transmembrane helix</keyword>
<keyword evidence="1" id="KW-0472">Membrane</keyword>
<reference evidence="3" key="2">
    <citation type="submission" date="2020-10" db="UniProtKB">
        <authorList>
            <consortium name="WormBaseParasite"/>
        </authorList>
    </citation>
    <scope>IDENTIFICATION</scope>
</reference>
<evidence type="ECO:0000313" key="2">
    <source>
        <dbReference type="Proteomes" id="UP000492821"/>
    </source>
</evidence>
<protein>
    <submittedName>
        <fullName evidence="3">Uncharacterized protein</fullName>
    </submittedName>
</protein>
<feature type="transmembrane region" description="Helical" evidence="1">
    <location>
        <begin position="12"/>
        <end position="33"/>
    </location>
</feature>
<dbReference type="AlphaFoldDB" id="A0A7E4UMN3"/>
<keyword evidence="2" id="KW-1185">Reference proteome</keyword>
<feature type="transmembrane region" description="Helical" evidence="1">
    <location>
        <begin position="95"/>
        <end position="120"/>
    </location>
</feature>
<name>A0A7E4UMN3_PANRE</name>
<accession>A0A7E4UMN3</accession>
<organism evidence="2 3">
    <name type="scientific">Panagrellus redivivus</name>
    <name type="common">Microworm</name>
    <dbReference type="NCBI Taxonomy" id="6233"/>
    <lineage>
        <taxon>Eukaryota</taxon>
        <taxon>Metazoa</taxon>
        <taxon>Ecdysozoa</taxon>
        <taxon>Nematoda</taxon>
        <taxon>Chromadorea</taxon>
        <taxon>Rhabditida</taxon>
        <taxon>Tylenchina</taxon>
        <taxon>Panagrolaimomorpha</taxon>
        <taxon>Panagrolaimoidea</taxon>
        <taxon>Panagrolaimidae</taxon>
        <taxon>Panagrellus</taxon>
    </lineage>
</organism>
<dbReference type="Proteomes" id="UP000492821">
    <property type="component" value="Unassembled WGS sequence"/>
</dbReference>
<keyword evidence="1" id="KW-0812">Transmembrane</keyword>
<evidence type="ECO:0000313" key="3">
    <source>
        <dbReference type="WBParaSite" id="Pan_g10595.t1"/>
    </source>
</evidence>
<reference evidence="2" key="1">
    <citation type="journal article" date="2013" name="Genetics">
        <title>The draft genome and transcriptome of Panagrellus redivivus are shaped by the harsh demands of a free-living lifestyle.</title>
        <authorList>
            <person name="Srinivasan J."/>
            <person name="Dillman A.R."/>
            <person name="Macchietto M.G."/>
            <person name="Heikkinen L."/>
            <person name="Lakso M."/>
            <person name="Fracchia K.M."/>
            <person name="Antoshechkin I."/>
            <person name="Mortazavi A."/>
            <person name="Wong G."/>
            <person name="Sternberg P.W."/>
        </authorList>
    </citation>
    <scope>NUCLEOTIDE SEQUENCE [LARGE SCALE GENOMIC DNA]</scope>
    <source>
        <strain evidence="2">MT8872</strain>
    </source>
</reference>
<proteinExistence type="predicted"/>
<evidence type="ECO:0000256" key="1">
    <source>
        <dbReference type="SAM" id="Phobius"/>
    </source>
</evidence>